<dbReference type="InterPro" id="IPR036881">
    <property type="entry name" value="Glyco_hydro_3_C_sf"/>
</dbReference>
<dbReference type="PANTHER" id="PTHR30480">
    <property type="entry name" value="BETA-HEXOSAMINIDASE-RELATED"/>
    <property type="match status" value="1"/>
</dbReference>
<keyword evidence="5 6" id="KW-0326">Glycosidase</keyword>
<dbReference type="Gene3D" id="3.20.20.300">
    <property type="entry name" value="Glycoside hydrolase, family 3, N-terminal domain"/>
    <property type="match status" value="1"/>
</dbReference>
<dbReference type="EC" id="3.2.1.52" evidence="3"/>
<evidence type="ECO:0000259" key="8">
    <source>
        <dbReference type="Pfam" id="PF01915"/>
    </source>
</evidence>
<feature type="domain" description="Glycoside hydrolase family 3 C-terminal" evidence="8">
    <location>
        <begin position="409"/>
        <end position="557"/>
    </location>
</feature>
<evidence type="ECO:0000313" key="10">
    <source>
        <dbReference type="Proteomes" id="UP001596500"/>
    </source>
</evidence>
<keyword evidence="10" id="KW-1185">Reference proteome</keyword>
<comment type="catalytic activity">
    <reaction evidence="1">
        <text>Hydrolysis of terminal non-reducing N-acetyl-D-hexosamine residues in N-acetyl-beta-D-hexosaminides.</text>
        <dbReference type="EC" id="3.2.1.52"/>
    </reaction>
</comment>
<dbReference type="Proteomes" id="UP001596500">
    <property type="component" value="Unassembled WGS sequence"/>
</dbReference>
<organism evidence="9 10">
    <name type="scientific">Laceyella putida</name>
    <dbReference type="NCBI Taxonomy" id="110101"/>
    <lineage>
        <taxon>Bacteria</taxon>
        <taxon>Bacillati</taxon>
        <taxon>Bacillota</taxon>
        <taxon>Bacilli</taxon>
        <taxon>Bacillales</taxon>
        <taxon>Thermoactinomycetaceae</taxon>
        <taxon>Laceyella</taxon>
    </lineage>
</organism>
<protein>
    <recommendedName>
        <fullName evidence="3">beta-N-acetylhexosaminidase</fullName>
        <ecNumber evidence="3">3.2.1.52</ecNumber>
    </recommendedName>
</protein>
<gene>
    <name evidence="9" type="primary">nagZ</name>
    <name evidence="9" type="ORF">ACFQNG_07155</name>
</gene>
<dbReference type="PROSITE" id="PS00775">
    <property type="entry name" value="GLYCOSYL_HYDROL_F3"/>
    <property type="match status" value="1"/>
</dbReference>
<dbReference type="SUPFAM" id="SSF51445">
    <property type="entry name" value="(Trans)glycosidases"/>
    <property type="match status" value="1"/>
</dbReference>
<dbReference type="InterPro" id="IPR036962">
    <property type="entry name" value="Glyco_hydro_3_N_sf"/>
</dbReference>
<evidence type="ECO:0000256" key="5">
    <source>
        <dbReference type="ARBA" id="ARBA00023295"/>
    </source>
</evidence>
<dbReference type="InterPro" id="IPR002772">
    <property type="entry name" value="Glyco_hydro_3_C"/>
</dbReference>
<evidence type="ECO:0000313" key="9">
    <source>
        <dbReference type="EMBL" id="MFC7440929.1"/>
    </source>
</evidence>
<dbReference type="PANTHER" id="PTHR30480:SF13">
    <property type="entry name" value="BETA-HEXOSAMINIDASE"/>
    <property type="match status" value="1"/>
</dbReference>
<evidence type="ECO:0000256" key="1">
    <source>
        <dbReference type="ARBA" id="ARBA00001231"/>
    </source>
</evidence>
<evidence type="ECO:0000259" key="7">
    <source>
        <dbReference type="Pfam" id="PF00933"/>
    </source>
</evidence>
<evidence type="ECO:0000256" key="4">
    <source>
        <dbReference type="ARBA" id="ARBA00022801"/>
    </source>
</evidence>
<accession>A0ABW2RIT9</accession>
<dbReference type="NCBIfam" id="NF003740">
    <property type="entry name" value="PRK05337.1"/>
    <property type="match status" value="1"/>
</dbReference>
<dbReference type="InterPro" id="IPR017853">
    <property type="entry name" value="GH"/>
</dbReference>
<dbReference type="EMBL" id="JBHTBW010000019">
    <property type="protein sequence ID" value="MFC7440929.1"/>
    <property type="molecule type" value="Genomic_DNA"/>
</dbReference>
<dbReference type="InterPro" id="IPR001764">
    <property type="entry name" value="Glyco_hydro_3_N"/>
</dbReference>
<dbReference type="RefSeq" id="WP_379864211.1">
    <property type="nucleotide sequence ID" value="NZ_JBHTBW010000019.1"/>
</dbReference>
<dbReference type="SUPFAM" id="SSF52279">
    <property type="entry name" value="Beta-D-glucan exohydrolase, C-terminal domain"/>
    <property type="match status" value="1"/>
</dbReference>
<evidence type="ECO:0000256" key="2">
    <source>
        <dbReference type="ARBA" id="ARBA00005336"/>
    </source>
</evidence>
<name>A0ABW2RIT9_9BACL</name>
<feature type="domain" description="Glycoside hydrolase family 3 N-terminal" evidence="7">
    <location>
        <begin position="40"/>
        <end position="370"/>
    </location>
</feature>
<comment type="caution">
    <text evidence="9">The sequence shown here is derived from an EMBL/GenBank/DDBJ whole genome shotgun (WGS) entry which is preliminary data.</text>
</comment>
<proteinExistence type="inferred from homology"/>
<dbReference type="Gene3D" id="3.40.50.1700">
    <property type="entry name" value="Glycoside hydrolase family 3 C-terminal domain"/>
    <property type="match status" value="1"/>
</dbReference>
<dbReference type="Pfam" id="PF00933">
    <property type="entry name" value="Glyco_hydro_3"/>
    <property type="match status" value="1"/>
</dbReference>
<keyword evidence="4 6" id="KW-0378">Hydrolase</keyword>
<dbReference type="GO" id="GO:0004563">
    <property type="term" value="F:beta-N-acetylhexosaminidase activity"/>
    <property type="evidence" value="ECO:0007669"/>
    <property type="project" value="UniProtKB-EC"/>
</dbReference>
<dbReference type="InterPro" id="IPR019800">
    <property type="entry name" value="Glyco_hydro_3_AS"/>
</dbReference>
<sequence>MKTMASGWLCLTLAILLVCQTGFIRADDSYTPEAALWQMTLEEKVGQMIMAGFYGEKPTEEARRLIQDGHVGSMILFAYTGNVKTPLQTAQLTNGLQKLAKETRLGLPLLIATDQEGGVVARLTTGATELPGNMALGATRNRELARQAAEITAKELKAIGIQMNLAPDLDVNVNPANPVIGVRSYGEKPTLVARFGAEQIKGLQENGVIATVKHFPGHGDTNVDSHLGLPVIHKSKQELEQVELVPFKKAIATGTDAIMTAHIHVPALDPTPNLPATLSKPIITGLLREELGYNGLIITDSMTMAGVANYFGGVSQTAVKAVEAGADIILLTPELTTEEQLDVHQTIVQAVRQGKISEDRINQSVLRILRAKMKYELFTERIVPLKQVSKKVGIEKHQSRALEMARQAITLVKNDAGILPLHLDVGQKLGIISQYSLLDQVQPYHSNVEEMHIKQVNPSDETINQALALAQDKDVLLVGTYSANLYPQQVKLVRALQKLNKPLIVIGFRNPYDIKEFPEVDAYLNAYGFRKGSLQSAVETIFGANQPQGKLPVTIPGLYEYGHGLSYGTQ</sequence>
<dbReference type="PRINTS" id="PR00133">
    <property type="entry name" value="GLHYDRLASE3"/>
</dbReference>
<evidence type="ECO:0000256" key="6">
    <source>
        <dbReference type="RuleBase" id="RU361161"/>
    </source>
</evidence>
<dbReference type="Pfam" id="PF01915">
    <property type="entry name" value="Glyco_hydro_3_C"/>
    <property type="match status" value="1"/>
</dbReference>
<comment type="similarity">
    <text evidence="2 6">Belongs to the glycosyl hydrolase 3 family.</text>
</comment>
<dbReference type="InterPro" id="IPR050226">
    <property type="entry name" value="NagZ_Beta-hexosaminidase"/>
</dbReference>
<evidence type="ECO:0000256" key="3">
    <source>
        <dbReference type="ARBA" id="ARBA00012663"/>
    </source>
</evidence>
<reference evidence="10" key="1">
    <citation type="journal article" date="2019" name="Int. J. Syst. Evol. Microbiol.">
        <title>The Global Catalogue of Microorganisms (GCM) 10K type strain sequencing project: providing services to taxonomists for standard genome sequencing and annotation.</title>
        <authorList>
            <consortium name="The Broad Institute Genomics Platform"/>
            <consortium name="The Broad Institute Genome Sequencing Center for Infectious Disease"/>
            <person name="Wu L."/>
            <person name="Ma J."/>
        </authorList>
    </citation>
    <scope>NUCLEOTIDE SEQUENCE [LARGE SCALE GENOMIC DNA]</scope>
    <source>
        <strain evidence="10">CGMCC 1.12942</strain>
    </source>
</reference>